<comment type="function">
    <text evidence="6">Removes the formyl group from the N-terminal Met of newly synthesized proteins. Requires at least a dipeptide for an efficient rate of reaction. N-terminal L-methionine is a prerequisite for activity but the enzyme has broad specificity at other positions.</text>
</comment>
<keyword evidence="8" id="KW-1185">Reference proteome</keyword>
<keyword evidence="5 6" id="KW-0408">Iron</keyword>
<dbReference type="Gene3D" id="3.90.45.10">
    <property type="entry name" value="Peptide deformylase"/>
    <property type="match status" value="1"/>
</dbReference>
<dbReference type="GO" id="GO:0006412">
    <property type="term" value="P:translation"/>
    <property type="evidence" value="ECO:0007669"/>
    <property type="project" value="UniProtKB-UniRule"/>
</dbReference>
<evidence type="ECO:0000256" key="3">
    <source>
        <dbReference type="ARBA" id="ARBA00022801"/>
    </source>
</evidence>
<evidence type="ECO:0000256" key="4">
    <source>
        <dbReference type="ARBA" id="ARBA00022917"/>
    </source>
</evidence>
<dbReference type="InterPro" id="IPR023635">
    <property type="entry name" value="Peptide_deformylase"/>
</dbReference>
<name>A0AAC9HPU0_9PSEU</name>
<keyword evidence="4 6" id="KW-0648">Protein biosynthesis</keyword>
<gene>
    <name evidence="6" type="primary">def</name>
    <name evidence="7" type="ORF">TL08_11570</name>
</gene>
<feature type="binding site" evidence="6">
    <location>
        <position position="135"/>
    </location>
    <ligand>
        <name>Fe cation</name>
        <dbReference type="ChEBI" id="CHEBI:24875"/>
    </ligand>
</feature>
<dbReference type="PANTHER" id="PTHR10458:SF2">
    <property type="entry name" value="PEPTIDE DEFORMYLASE, MITOCHONDRIAL"/>
    <property type="match status" value="1"/>
</dbReference>
<sequence>MSVQPITFFGDPVLRTRAQEVVDFDKTLRALIQDLWDTMEQQGGAGVAAPQIGVGLRVFAYHCAGHAGHLVNPTVRVLDEELDEQAEGCLSIPGMSWECRRANRVLATGWNMHGEPVQVPGEGLLARCLQHEADHLDGVLYIDRLAPEDASLVMRDIRQTAWFDDSALEELSPALARRN</sequence>
<accession>A0AAC9HPU0</accession>
<dbReference type="EMBL" id="CP014859">
    <property type="protein sequence ID" value="AOS63128.1"/>
    <property type="molecule type" value="Genomic_DNA"/>
</dbReference>
<evidence type="ECO:0000313" key="8">
    <source>
        <dbReference type="Proteomes" id="UP000095210"/>
    </source>
</evidence>
<dbReference type="RefSeq" id="WP_069848771.1">
    <property type="nucleotide sequence ID" value="NZ_CP014859.1"/>
</dbReference>
<proteinExistence type="inferred from homology"/>
<dbReference type="Proteomes" id="UP000095210">
    <property type="component" value="Chromosome"/>
</dbReference>
<dbReference type="EC" id="3.5.1.88" evidence="6"/>
<evidence type="ECO:0000256" key="2">
    <source>
        <dbReference type="ARBA" id="ARBA00022723"/>
    </source>
</evidence>
<dbReference type="CDD" id="cd00487">
    <property type="entry name" value="Pep_deformylase"/>
    <property type="match status" value="1"/>
</dbReference>
<dbReference type="KEGG" id="ahm:TL08_11570"/>
<evidence type="ECO:0000256" key="1">
    <source>
        <dbReference type="ARBA" id="ARBA00010759"/>
    </source>
</evidence>
<protein>
    <recommendedName>
        <fullName evidence="6">Peptide deformylase</fullName>
        <shortName evidence="6">PDF</shortName>
        <ecNumber evidence="6">3.5.1.88</ecNumber>
    </recommendedName>
    <alternativeName>
        <fullName evidence="6">Polypeptide deformylase</fullName>
    </alternativeName>
</protein>
<organism evidence="7 8">
    <name type="scientific">Actinoalloteichus hymeniacidonis</name>
    <dbReference type="NCBI Taxonomy" id="340345"/>
    <lineage>
        <taxon>Bacteria</taxon>
        <taxon>Bacillati</taxon>
        <taxon>Actinomycetota</taxon>
        <taxon>Actinomycetes</taxon>
        <taxon>Pseudonocardiales</taxon>
        <taxon>Pseudonocardiaceae</taxon>
        <taxon>Actinoalloteichus</taxon>
    </lineage>
</organism>
<dbReference type="SUPFAM" id="SSF56420">
    <property type="entry name" value="Peptide deformylase"/>
    <property type="match status" value="1"/>
</dbReference>
<reference evidence="8" key="1">
    <citation type="submission" date="2016-03" db="EMBL/GenBank/DDBJ databases">
        <title>Complete genome sequence of the type strain Actinoalloteichus hymeniacidonis DSM 45092.</title>
        <authorList>
            <person name="Schaffert L."/>
            <person name="Albersmeier A."/>
            <person name="Winkler A."/>
            <person name="Kalinowski J."/>
            <person name="Zotchev S."/>
            <person name="Ruckert C."/>
        </authorList>
    </citation>
    <scope>NUCLEOTIDE SEQUENCE [LARGE SCALE GENOMIC DNA]</scope>
    <source>
        <strain evidence="8">HPA177(T) (DSM 45092(T))</strain>
    </source>
</reference>
<comment type="similarity">
    <text evidence="1 6">Belongs to the polypeptide deformylase family.</text>
</comment>
<dbReference type="GO" id="GO:0046872">
    <property type="term" value="F:metal ion binding"/>
    <property type="evidence" value="ECO:0007669"/>
    <property type="project" value="UniProtKB-KW"/>
</dbReference>
<dbReference type="InterPro" id="IPR036821">
    <property type="entry name" value="Peptide_deformylase_sf"/>
</dbReference>
<feature type="active site" evidence="6">
    <location>
        <position position="132"/>
    </location>
</feature>
<evidence type="ECO:0000313" key="7">
    <source>
        <dbReference type="EMBL" id="AOS63128.1"/>
    </source>
</evidence>
<keyword evidence="3 6" id="KW-0378">Hydrolase</keyword>
<dbReference type="NCBIfam" id="TIGR00079">
    <property type="entry name" value="pept_deformyl"/>
    <property type="match status" value="1"/>
</dbReference>
<dbReference type="PIRSF" id="PIRSF004749">
    <property type="entry name" value="Pep_def"/>
    <property type="match status" value="1"/>
</dbReference>
<evidence type="ECO:0000256" key="6">
    <source>
        <dbReference type="HAMAP-Rule" id="MF_00163"/>
    </source>
</evidence>
<dbReference type="PRINTS" id="PR01576">
    <property type="entry name" value="PDEFORMYLASE"/>
</dbReference>
<comment type="catalytic activity">
    <reaction evidence="6">
        <text>N-terminal N-formyl-L-methionyl-[peptide] + H2O = N-terminal L-methionyl-[peptide] + formate</text>
        <dbReference type="Rhea" id="RHEA:24420"/>
        <dbReference type="Rhea" id="RHEA-COMP:10639"/>
        <dbReference type="Rhea" id="RHEA-COMP:10640"/>
        <dbReference type="ChEBI" id="CHEBI:15377"/>
        <dbReference type="ChEBI" id="CHEBI:15740"/>
        <dbReference type="ChEBI" id="CHEBI:49298"/>
        <dbReference type="ChEBI" id="CHEBI:64731"/>
        <dbReference type="EC" id="3.5.1.88"/>
    </reaction>
</comment>
<dbReference type="Pfam" id="PF01327">
    <property type="entry name" value="Pep_deformylase"/>
    <property type="match status" value="1"/>
</dbReference>
<dbReference type="AlphaFoldDB" id="A0AAC9HPU0"/>
<dbReference type="HAMAP" id="MF_00163">
    <property type="entry name" value="Pep_deformylase"/>
    <property type="match status" value="1"/>
</dbReference>
<keyword evidence="2 6" id="KW-0479">Metal-binding</keyword>
<comment type="cofactor">
    <cofactor evidence="6">
        <name>Fe(2+)</name>
        <dbReference type="ChEBI" id="CHEBI:29033"/>
    </cofactor>
    <text evidence="6">Binds 1 Fe(2+) ion.</text>
</comment>
<dbReference type="GO" id="GO:0042586">
    <property type="term" value="F:peptide deformylase activity"/>
    <property type="evidence" value="ECO:0007669"/>
    <property type="project" value="UniProtKB-UniRule"/>
</dbReference>
<dbReference type="PANTHER" id="PTHR10458">
    <property type="entry name" value="PEPTIDE DEFORMYLASE"/>
    <property type="match status" value="1"/>
</dbReference>
<dbReference type="NCBIfam" id="NF001159">
    <property type="entry name" value="PRK00150.1-3"/>
    <property type="match status" value="1"/>
</dbReference>
<feature type="binding site" evidence="6">
    <location>
        <position position="89"/>
    </location>
    <ligand>
        <name>Fe cation</name>
        <dbReference type="ChEBI" id="CHEBI:24875"/>
    </ligand>
</feature>
<evidence type="ECO:0000256" key="5">
    <source>
        <dbReference type="ARBA" id="ARBA00023004"/>
    </source>
</evidence>
<feature type="binding site" evidence="6">
    <location>
        <position position="131"/>
    </location>
    <ligand>
        <name>Fe cation</name>
        <dbReference type="ChEBI" id="CHEBI:24875"/>
    </ligand>
</feature>